<dbReference type="EMBL" id="MN740945">
    <property type="protein sequence ID" value="QHU19189.1"/>
    <property type="molecule type" value="Genomic_DNA"/>
</dbReference>
<proteinExistence type="predicted"/>
<dbReference type="AlphaFoldDB" id="A0A6C0KNI9"/>
<accession>A0A6C0KNI9</accession>
<reference evidence="1" key="1">
    <citation type="journal article" date="2020" name="Nature">
        <title>Giant virus diversity and host interactions through global metagenomics.</title>
        <authorList>
            <person name="Schulz F."/>
            <person name="Roux S."/>
            <person name="Paez-Espino D."/>
            <person name="Jungbluth S."/>
            <person name="Walsh D.A."/>
            <person name="Denef V.J."/>
            <person name="McMahon K.D."/>
            <person name="Konstantinidis K.T."/>
            <person name="Eloe-Fadrosh E.A."/>
            <person name="Kyrpides N.C."/>
            <person name="Woyke T."/>
        </authorList>
    </citation>
    <scope>NUCLEOTIDE SEQUENCE</scope>
    <source>
        <strain evidence="1">GVMAG-S-3300013014-104</strain>
    </source>
</reference>
<organism evidence="1">
    <name type="scientific">viral metagenome</name>
    <dbReference type="NCBI Taxonomy" id="1070528"/>
    <lineage>
        <taxon>unclassified sequences</taxon>
        <taxon>metagenomes</taxon>
        <taxon>organismal metagenomes</taxon>
    </lineage>
</organism>
<protein>
    <recommendedName>
        <fullName evidence="2">MIF4G domain-containing protein</fullName>
    </recommendedName>
</protein>
<name>A0A6C0KNI9_9ZZZZ</name>
<evidence type="ECO:0008006" key="2">
    <source>
        <dbReference type="Google" id="ProtNLM"/>
    </source>
</evidence>
<sequence>MMETVRYNLKEFTDISFSNFNYNIPDESFTIINYLCSQVGSQELLSNKFTKSNIQNSNEMANENSLFKNTNSKKRRGNKGMEINSEDWESIRSFQATKIEQKSGIDGDIDQIRLLLNKLTDRSYLDMREKIFEKIDNIVLQNSQEDDVLKLGNMIYEISSTNKFYSKIFADLFSELIKKYSWLNEIFDEKISNINELYTNIQYFDANVDYDKYCDMNKINEKRKSVTTFFVNLSLNGVVPNTIIIKTLSNLLELIMSYIGENDKKNEVDELTENIAILFNKDIMRFEGYKESDYLINDLSILDTITKLAKCKTKDYTSLSNKAIFKYMDLIEI</sequence>
<evidence type="ECO:0000313" key="1">
    <source>
        <dbReference type="EMBL" id="QHU19189.1"/>
    </source>
</evidence>